<sequence>MDKGHCCKDIDELVFRVIERSYLSKTLLTR</sequence>
<proteinExistence type="predicted"/>
<accession>A0A328TM38</accession>
<organism evidence="1 2">
    <name type="scientific">Candidatus Erwinia dacicola</name>
    <dbReference type="NCBI Taxonomy" id="252393"/>
    <lineage>
        <taxon>Bacteria</taxon>
        <taxon>Pseudomonadati</taxon>
        <taxon>Pseudomonadota</taxon>
        <taxon>Gammaproteobacteria</taxon>
        <taxon>Enterobacterales</taxon>
        <taxon>Erwiniaceae</taxon>
        <taxon>Erwinia</taxon>
    </lineage>
</organism>
<comment type="caution">
    <text evidence="1">The sequence shown here is derived from an EMBL/GenBank/DDBJ whole genome shotgun (WGS) entry which is preliminary data.</text>
</comment>
<dbReference type="Proteomes" id="UP000244334">
    <property type="component" value="Unassembled WGS sequence"/>
</dbReference>
<reference evidence="1" key="1">
    <citation type="submission" date="2018-04" db="EMBL/GenBank/DDBJ databases">
        <title>Genomes of the Obligate Erwinia dacicola and Facultative Enterobacter sp. OLF Endosymbionts of the Olive Fruit fly, Bactrocera oleae.</title>
        <authorList>
            <person name="Estes A.M."/>
            <person name="Hearn D.J."/>
            <person name="Agarwal S."/>
            <person name="Pierson E.A."/>
            <person name="Dunning-Hotopp J.C."/>
        </authorList>
    </citation>
    <scope>NUCLEOTIDE SEQUENCE [LARGE SCALE GENOMIC DNA]</scope>
    <source>
        <strain evidence="1">Oroville</strain>
    </source>
</reference>
<gene>
    <name evidence="1" type="ORF">ACZ87_02706</name>
</gene>
<evidence type="ECO:0008006" key="3">
    <source>
        <dbReference type="Google" id="ProtNLM"/>
    </source>
</evidence>
<protein>
    <recommendedName>
        <fullName evidence="3">Transposase</fullName>
    </recommendedName>
</protein>
<dbReference type="EMBL" id="LJAM02000334">
    <property type="protein sequence ID" value="RAP70493.1"/>
    <property type="molecule type" value="Genomic_DNA"/>
</dbReference>
<feature type="non-terminal residue" evidence="1">
    <location>
        <position position="30"/>
    </location>
</feature>
<evidence type="ECO:0000313" key="2">
    <source>
        <dbReference type="Proteomes" id="UP000244334"/>
    </source>
</evidence>
<name>A0A328TM38_9GAMM</name>
<evidence type="ECO:0000313" key="1">
    <source>
        <dbReference type="EMBL" id="RAP70493.1"/>
    </source>
</evidence>
<keyword evidence="2" id="KW-1185">Reference proteome</keyword>
<dbReference type="AlphaFoldDB" id="A0A328TM38"/>